<evidence type="ECO:0000313" key="2">
    <source>
        <dbReference type="Proteomes" id="UP000324029"/>
    </source>
</evidence>
<organism evidence="1 2">
    <name type="scientific">Pseudomonas synxantha</name>
    <dbReference type="NCBI Taxonomy" id="47883"/>
    <lineage>
        <taxon>Bacteria</taxon>
        <taxon>Pseudomonadati</taxon>
        <taxon>Pseudomonadota</taxon>
        <taxon>Gammaproteobacteria</taxon>
        <taxon>Pseudomonadales</taxon>
        <taxon>Pseudomonadaceae</taxon>
        <taxon>Pseudomonas</taxon>
    </lineage>
</organism>
<reference evidence="1 2" key="2">
    <citation type="submission" date="2019-08" db="EMBL/GenBank/DDBJ databases">
        <authorList>
            <person name="Brilhante M."/>
            <person name="Perreten V."/>
        </authorList>
    </citation>
    <scope>NUCLEOTIDE SEQUENCE [LARGE SCALE GENOMIC DNA]</scope>
    <source>
        <strain evidence="1 2">MCP106</strain>
    </source>
</reference>
<accession>A0A5D3GIM3</accession>
<gene>
    <name evidence="1" type="ORF">FXO26_04030</name>
</gene>
<proteinExistence type="predicted"/>
<dbReference type="Proteomes" id="UP000324029">
    <property type="component" value="Unassembled WGS sequence"/>
</dbReference>
<dbReference type="RefSeq" id="WP_148852492.1">
    <property type="nucleotide sequence ID" value="NZ_VSRO01000001.1"/>
</dbReference>
<sequence>MRLFDLIPAQFRIAAICLLLAVVVAGSAASSWTAQEWRYGSVLERQARLHADTLTEISQASAALQRTEQDKRLALELRLQNKDESHYKELTDEQIKQARLRDRLATADLRLSVVLAATETTCSCSVPAITATGRVVHGTTRAQLDPAHAQRIIGITDAGDRGLIALRACQAYAKEVSTPK</sequence>
<reference evidence="1 2" key="1">
    <citation type="submission" date="2019-08" db="EMBL/GenBank/DDBJ databases">
        <title>Subclass B2 metallo-beta lactamase from Pseudomonas synxantha.</title>
        <authorList>
            <person name="Poirel L."/>
            <person name="Palmieri M."/>
            <person name="Masseron A."/>
            <person name="Perreten V."/>
            <person name="Nordman P."/>
        </authorList>
    </citation>
    <scope>NUCLEOTIDE SEQUENCE [LARGE SCALE GENOMIC DNA]</scope>
    <source>
        <strain evidence="1 2">MCP106</strain>
    </source>
</reference>
<dbReference type="AlphaFoldDB" id="A0A5D3GIM3"/>
<comment type="caution">
    <text evidence="1">The sequence shown here is derived from an EMBL/GenBank/DDBJ whole genome shotgun (WGS) entry which is preliminary data.</text>
</comment>
<protein>
    <submittedName>
        <fullName evidence="1">Lysis protein</fullName>
    </submittedName>
</protein>
<evidence type="ECO:0000313" key="1">
    <source>
        <dbReference type="EMBL" id="TYK60293.1"/>
    </source>
</evidence>
<name>A0A5D3GIM3_9PSED</name>
<dbReference type="EMBL" id="VSRO01000001">
    <property type="protein sequence ID" value="TYK60293.1"/>
    <property type="molecule type" value="Genomic_DNA"/>
</dbReference>